<proteinExistence type="predicted"/>
<dbReference type="EMBL" id="UINC01083221">
    <property type="protein sequence ID" value="SVC28720.1"/>
    <property type="molecule type" value="Genomic_DNA"/>
</dbReference>
<gene>
    <name evidence="1" type="ORF">METZ01_LOCUS281574</name>
</gene>
<sequence length="83" mass="9625">MDGERIIVELEKLLIASKVEAREIQCIDAFSFGLWRPIGRLSLNSGEIEIKELWFSAYFYKTQVSLRGEFPQEIIDDFTPDLV</sequence>
<organism evidence="1">
    <name type="scientific">marine metagenome</name>
    <dbReference type="NCBI Taxonomy" id="408172"/>
    <lineage>
        <taxon>unclassified sequences</taxon>
        <taxon>metagenomes</taxon>
        <taxon>ecological metagenomes</taxon>
    </lineage>
</organism>
<reference evidence="1" key="1">
    <citation type="submission" date="2018-05" db="EMBL/GenBank/DDBJ databases">
        <authorList>
            <person name="Lanie J.A."/>
            <person name="Ng W.-L."/>
            <person name="Kazmierczak K.M."/>
            <person name="Andrzejewski T.M."/>
            <person name="Davidsen T.M."/>
            <person name="Wayne K.J."/>
            <person name="Tettelin H."/>
            <person name="Glass J.I."/>
            <person name="Rusch D."/>
            <person name="Podicherti R."/>
            <person name="Tsui H.-C.T."/>
            <person name="Winkler M.E."/>
        </authorList>
    </citation>
    <scope>NUCLEOTIDE SEQUENCE</scope>
</reference>
<accession>A0A382KW84</accession>
<evidence type="ECO:0000313" key="1">
    <source>
        <dbReference type="EMBL" id="SVC28720.1"/>
    </source>
</evidence>
<name>A0A382KW84_9ZZZZ</name>
<protein>
    <submittedName>
        <fullName evidence="1">Uncharacterized protein</fullName>
    </submittedName>
</protein>
<dbReference type="AlphaFoldDB" id="A0A382KW84"/>